<dbReference type="Pfam" id="PF04191">
    <property type="entry name" value="PEMT"/>
    <property type="match status" value="1"/>
</dbReference>
<name>C8PTF2_9SPIR</name>
<accession>C8PTF2</accession>
<reference evidence="6 7" key="1">
    <citation type="submission" date="2009-07" db="EMBL/GenBank/DDBJ databases">
        <authorList>
            <person name="Madupu R."/>
            <person name="Sebastian Y."/>
            <person name="Durkin A.S."/>
            <person name="Torralba M."/>
            <person name="Methe B."/>
            <person name="Sutton G.G."/>
            <person name="Strausberg R.L."/>
            <person name="Nelson K.E."/>
        </authorList>
    </citation>
    <scope>NUCLEOTIDE SEQUENCE [LARGE SCALE GENOMIC DNA]</scope>
    <source>
        <strain evidence="6 7">ATCC 35580</strain>
    </source>
</reference>
<feature type="transmembrane region" description="Helical" evidence="5">
    <location>
        <begin position="161"/>
        <end position="185"/>
    </location>
</feature>
<dbReference type="Gene3D" id="1.20.120.1630">
    <property type="match status" value="1"/>
</dbReference>
<dbReference type="Proteomes" id="UP000004509">
    <property type="component" value="Unassembled WGS sequence"/>
</dbReference>
<gene>
    <name evidence="6" type="ORF">TREVI0001_0369</name>
</gene>
<proteinExistence type="predicted"/>
<dbReference type="AlphaFoldDB" id="C8PTF2"/>
<evidence type="ECO:0000256" key="5">
    <source>
        <dbReference type="SAM" id="Phobius"/>
    </source>
</evidence>
<dbReference type="GO" id="GO:0008168">
    <property type="term" value="F:methyltransferase activity"/>
    <property type="evidence" value="ECO:0007669"/>
    <property type="project" value="UniProtKB-KW"/>
</dbReference>
<dbReference type="eggNOG" id="COG2020">
    <property type="taxonomic scope" value="Bacteria"/>
</dbReference>
<keyword evidence="6" id="KW-0489">Methyltransferase</keyword>
<organism evidence="6 7">
    <name type="scientific">Treponema vincentii ATCC 35580</name>
    <dbReference type="NCBI Taxonomy" id="596324"/>
    <lineage>
        <taxon>Bacteria</taxon>
        <taxon>Pseudomonadati</taxon>
        <taxon>Spirochaetota</taxon>
        <taxon>Spirochaetia</taxon>
        <taxon>Spirochaetales</taxon>
        <taxon>Treponemataceae</taxon>
        <taxon>Treponema</taxon>
    </lineage>
</organism>
<dbReference type="InterPro" id="IPR020483">
    <property type="entry name" value="Uncharacterised_YgbA"/>
</dbReference>
<dbReference type="InterPro" id="IPR007318">
    <property type="entry name" value="Phopholipid_MeTrfase"/>
</dbReference>
<evidence type="ECO:0000313" key="7">
    <source>
        <dbReference type="Proteomes" id="UP000004509"/>
    </source>
</evidence>
<evidence type="ECO:0000256" key="2">
    <source>
        <dbReference type="ARBA" id="ARBA00022692"/>
    </source>
</evidence>
<keyword evidence="3 5" id="KW-1133">Transmembrane helix</keyword>
<keyword evidence="2 5" id="KW-0812">Transmembrane</keyword>
<dbReference type="InterPro" id="IPR052527">
    <property type="entry name" value="Metal_cation-efflux_comp"/>
</dbReference>
<feature type="transmembrane region" description="Helical" evidence="5">
    <location>
        <begin position="206"/>
        <end position="223"/>
    </location>
</feature>
<dbReference type="OrthoDB" id="272002at2"/>
<dbReference type="STRING" id="596324.TREVI0001_0369"/>
<dbReference type="EMBL" id="ACYH01000066">
    <property type="protein sequence ID" value="EEV19297.1"/>
    <property type="molecule type" value="Genomic_DNA"/>
</dbReference>
<evidence type="ECO:0000313" key="6">
    <source>
        <dbReference type="EMBL" id="EEV19297.1"/>
    </source>
</evidence>
<dbReference type="GO" id="GO:0032259">
    <property type="term" value="P:methylation"/>
    <property type="evidence" value="ECO:0007669"/>
    <property type="project" value="UniProtKB-KW"/>
</dbReference>
<evidence type="ECO:0000256" key="3">
    <source>
        <dbReference type="ARBA" id="ARBA00022989"/>
    </source>
</evidence>
<protein>
    <submittedName>
        <fullName evidence="6">Isoprenylcysteine carboxyl methyltransferase family protein</fullName>
    </submittedName>
</protein>
<evidence type="ECO:0000256" key="4">
    <source>
        <dbReference type="ARBA" id="ARBA00023136"/>
    </source>
</evidence>
<keyword evidence="4 5" id="KW-0472">Membrane</keyword>
<comment type="subcellular location">
    <subcellularLocation>
        <location evidence="1">Endomembrane system</location>
        <topology evidence="1">Multi-pass membrane protein</topology>
    </subcellularLocation>
</comment>
<dbReference type="NCBIfam" id="NF007714">
    <property type="entry name" value="PRK10410.1-2"/>
    <property type="match status" value="1"/>
</dbReference>
<dbReference type="GO" id="GO:0012505">
    <property type="term" value="C:endomembrane system"/>
    <property type="evidence" value="ECO:0007669"/>
    <property type="project" value="UniProtKB-SubCell"/>
</dbReference>
<feature type="transmembrane region" description="Helical" evidence="5">
    <location>
        <begin position="229"/>
        <end position="248"/>
    </location>
</feature>
<evidence type="ECO:0000256" key="1">
    <source>
        <dbReference type="ARBA" id="ARBA00004127"/>
    </source>
</evidence>
<dbReference type="Pfam" id="PF11756">
    <property type="entry name" value="YgbA_NO"/>
    <property type="match status" value="1"/>
</dbReference>
<comment type="caution">
    <text evidence="6">The sequence shown here is derived from an EMBL/GenBank/DDBJ whole genome shotgun (WGS) entry which is preliminary data.</text>
</comment>
<sequence>MHKMTIEDEVHLVDSMIDVYAAAHRTDQPMSDTEVIDSEGLKAYTHKRIAQCRYRNEPEKPFCNVCPVHCYKPEMRRQIRIVMRYSGPRMLFRHPVLSLQHLIGTIRSKKELSAMKQNEQDHLPVMGIGPVCIAIMIAFTAAGIAPVTFGMLTSGTVGTSLTLIFVIAGILCVVGGIILWCSAVLGSRIDIKIKSNQLETGGVYAFVRNPIYSAFLFICTGALLFCRNWYVLILPPLFWLYLTVFMKLTEEKWLAERFGDEYAAYCRRVNRFIPWKKMSAYRHL</sequence>
<dbReference type="PANTHER" id="PTHR43847">
    <property type="entry name" value="BLL3993 PROTEIN"/>
    <property type="match status" value="1"/>
</dbReference>
<keyword evidence="6" id="KW-0808">Transferase</keyword>
<feature type="transmembrane region" description="Helical" evidence="5">
    <location>
        <begin position="125"/>
        <end position="149"/>
    </location>
</feature>
<dbReference type="PANTHER" id="PTHR43847:SF1">
    <property type="entry name" value="BLL3993 PROTEIN"/>
    <property type="match status" value="1"/>
</dbReference>